<evidence type="ECO:0000256" key="8">
    <source>
        <dbReference type="SAM" id="MobiDB-lite"/>
    </source>
</evidence>
<feature type="transmembrane region" description="Helical" evidence="7">
    <location>
        <begin position="204"/>
        <end position="224"/>
    </location>
</feature>
<evidence type="ECO:0000256" key="7">
    <source>
        <dbReference type="RuleBase" id="RU079119"/>
    </source>
</evidence>
<evidence type="ECO:0000256" key="5">
    <source>
        <dbReference type="ARBA" id="ARBA00023136"/>
    </source>
</evidence>
<evidence type="ECO:0000256" key="1">
    <source>
        <dbReference type="ARBA" id="ARBA00004141"/>
    </source>
</evidence>
<keyword evidence="11" id="KW-1185">Reference proteome</keyword>
<dbReference type="Proteomes" id="UP000187209">
    <property type="component" value="Unassembled WGS sequence"/>
</dbReference>
<feature type="domain" description="Palmitoyltransferase DHHC" evidence="9">
    <location>
        <begin position="114"/>
        <end position="243"/>
    </location>
</feature>
<dbReference type="InterPro" id="IPR039859">
    <property type="entry name" value="PFA4/ZDH16/20/ERF2-like"/>
</dbReference>
<dbReference type="EMBL" id="MPUH01000086">
    <property type="protein sequence ID" value="OMJ91217.1"/>
    <property type="molecule type" value="Genomic_DNA"/>
</dbReference>
<evidence type="ECO:0000313" key="10">
    <source>
        <dbReference type="EMBL" id="OMJ91217.1"/>
    </source>
</evidence>
<dbReference type="PROSITE" id="PS50216">
    <property type="entry name" value="DHHC"/>
    <property type="match status" value="1"/>
</dbReference>
<comment type="domain">
    <text evidence="7">The DHHC domain is required for palmitoyltransferase activity.</text>
</comment>
<evidence type="ECO:0000256" key="4">
    <source>
        <dbReference type="ARBA" id="ARBA00022989"/>
    </source>
</evidence>
<evidence type="ECO:0000256" key="3">
    <source>
        <dbReference type="ARBA" id="ARBA00022692"/>
    </source>
</evidence>
<keyword evidence="2 7" id="KW-0808">Transferase</keyword>
<dbReference type="InterPro" id="IPR001594">
    <property type="entry name" value="Palmitoyltrfase_DHHC"/>
</dbReference>
<comment type="subcellular location">
    <subcellularLocation>
        <location evidence="1">Membrane</location>
        <topology evidence="1">Multi-pass membrane protein</topology>
    </subcellularLocation>
</comment>
<sequence>MPRTSRLTCNKILGNFFVLFVLMVISFVYFNVIKIYGPRHEGNLYIKKYIGISFVYFNVIKIYGPRHEEPIIKVFLCTFHTSLFMLLWSFFKAMLTDPGIVPPLWGFYMGDSENKRRRYCLMCHVFKPERCHHCSACNRCVLNMDHHCPWINNCVGFYNRKFFILLLVYVLLSSYQSVFSLSFPVYEKIIKVANTRRIDRYDDLILFAAFSLTLLLTITITLFFKFHTKLILTNSTTIESMDKKNSVKDTYDKGLKANWLQVFGKNKWLWILPVTGISGKPIGDGVIWTQESINHVDEDVPDNENDVRKSLTLSGTGNIAQILAKENKIQGSPKIGPAPKGFEQFRQAELKKKEDNDMKISSIDSQMLPKHLNNRMK</sequence>
<evidence type="ECO:0000313" key="11">
    <source>
        <dbReference type="Proteomes" id="UP000187209"/>
    </source>
</evidence>
<keyword evidence="4 7" id="KW-1133">Transmembrane helix</keyword>
<keyword evidence="6 7" id="KW-0012">Acyltransferase</keyword>
<dbReference type="GO" id="GO:0019706">
    <property type="term" value="F:protein-cysteine S-palmitoyltransferase activity"/>
    <property type="evidence" value="ECO:0007669"/>
    <property type="project" value="UniProtKB-EC"/>
</dbReference>
<dbReference type="AlphaFoldDB" id="A0A1R2CQD9"/>
<reference evidence="10 11" key="1">
    <citation type="submission" date="2016-11" db="EMBL/GenBank/DDBJ databases">
        <title>The macronuclear genome of Stentor coeruleus: a giant cell with tiny introns.</title>
        <authorList>
            <person name="Slabodnick M."/>
            <person name="Ruby J.G."/>
            <person name="Reiff S.B."/>
            <person name="Swart E.C."/>
            <person name="Gosai S."/>
            <person name="Prabakaran S."/>
            <person name="Witkowska E."/>
            <person name="Larue G.E."/>
            <person name="Fisher S."/>
            <person name="Freeman R.M."/>
            <person name="Gunawardena J."/>
            <person name="Chu W."/>
            <person name="Stover N.A."/>
            <person name="Gregory B.D."/>
            <person name="Nowacki M."/>
            <person name="Derisi J."/>
            <person name="Roy S.W."/>
            <person name="Marshall W.F."/>
            <person name="Sood P."/>
        </authorList>
    </citation>
    <scope>NUCLEOTIDE SEQUENCE [LARGE SCALE GENOMIC DNA]</scope>
    <source>
        <strain evidence="10">WM001</strain>
    </source>
</reference>
<protein>
    <recommendedName>
        <fullName evidence="7">Palmitoyltransferase</fullName>
        <ecNumber evidence="7">2.3.1.225</ecNumber>
    </recommendedName>
</protein>
<comment type="catalytic activity">
    <reaction evidence="7">
        <text>L-cysteinyl-[protein] + hexadecanoyl-CoA = S-hexadecanoyl-L-cysteinyl-[protein] + CoA</text>
        <dbReference type="Rhea" id="RHEA:36683"/>
        <dbReference type="Rhea" id="RHEA-COMP:10131"/>
        <dbReference type="Rhea" id="RHEA-COMP:11032"/>
        <dbReference type="ChEBI" id="CHEBI:29950"/>
        <dbReference type="ChEBI" id="CHEBI:57287"/>
        <dbReference type="ChEBI" id="CHEBI:57379"/>
        <dbReference type="ChEBI" id="CHEBI:74151"/>
        <dbReference type="EC" id="2.3.1.225"/>
    </reaction>
</comment>
<dbReference type="EC" id="2.3.1.225" evidence="7"/>
<accession>A0A1R2CQD9</accession>
<organism evidence="10 11">
    <name type="scientific">Stentor coeruleus</name>
    <dbReference type="NCBI Taxonomy" id="5963"/>
    <lineage>
        <taxon>Eukaryota</taxon>
        <taxon>Sar</taxon>
        <taxon>Alveolata</taxon>
        <taxon>Ciliophora</taxon>
        <taxon>Postciliodesmatophora</taxon>
        <taxon>Heterotrichea</taxon>
        <taxon>Heterotrichida</taxon>
        <taxon>Stentoridae</taxon>
        <taxon>Stentor</taxon>
    </lineage>
</organism>
<feature type="transmembrane region" description="Helical" evidence="7">
    <location>
        <begin position="162"/>
        <end position="183"/>
    </location>
</feature>
<dbReference type="Pfam" id="PF01529">
    <property type="entry name" value="DHHC"/>
    <property type="match status" value="1"/>
</dbReference>
<feature type="transmembrane region" description="Helical" evidence="7">
    <location>
        <begin position="12"/>
        <end position="33"/>
    </location>
</feature>
<keyword evidence="5 7" id="KW-0472">Membrane</keyword>
<evidence type="ECO:0000256" key="2">
    <source>
        <dbReference type="ARBA" id="ARBA00022679"/>
    </source>
</evidence>
<dbReference type="GO" id="GO:0016020">
    <property type="term" value="C:membrane"/>
    <property type="evidence" value="ECO:0007669"/>
    <property type="project" value="UniProtKB-SubCell"/>
</dbReference>
<dbReference type="OrthoDB" id="9909019at2759"/>
<keyword evidence="3 7" id="KW-0812">Transmembrane</keyword>
<evidence type="ECO:0000256" key="6">
    <source>
        <dbReference type="ARBA" id="ARBA00023315"/>
    </source>
</evidence>
<gene>
    <name evidence="10" type="ORF">SteCoe_6287</name>
</gene>
<comment type="similarity">
    <text evidence="7">Belongs to the DHHC palmitoyltransferase family.</text>
</comment>
<feature type="region of interest" description="Disordered" evidence="8">
    <location>
        <begin position="351"/>
        <end position="377"/>
    </location>
</feature>
<proteinExistence type="inferred from homology"/>
<comment type="caution">
    <text evidence="10">The sequence shown here is derived from an EMBL/GenBank/DDBJ whole genome shotgun (WGS) entry which is preliminary data.</text>
</comment>
<name>A0A1R2CQD9_9CILI</name>
<evidence type="ECO:0000259" key="9">
    <source>
        <dbReference type="Pfam" id="PF01529"/>
    </source>
</evidence>
<dbReference type="PANTHER" id="PTHR12246">
    <property type="entry name" value="PALMITOYLTRANSFERASE ZDHHC16"/>
    <property type="match status" value="1"/>
</dbReference>